<dbReference type="Proteomes" id="UP001168821">
    <property type="component" value="Unassembled WGS sequence"/>
</dbReference>
<dbReference type="InterPro" id="IPR036291">
    <property type="entry name" value="NAD(P)-bd_dom_sf"/>
</dbReference>
<feature type="transmembrane region" description="Helical" evidence="10">
    <location>
        <begin position="463"/>
        <end position="486"/>
    </location>
</feature>
<dbReference type="InterPro" id="IPR033640">
    <property type="entry name" value="FAR_C"/>
</dbReference>
<accession>A0AA38IC99</accession>
<dbReference type="Pfam" id="PF03015">
    <property type="entry name" value="Sterile"/>
    <property type="match status" value="1"/>
</dbReference>
<gene>
    <name evidence="13" type="ORF">Zmor_017450</name>
</gene>
<reference evidence="13" key="1">
    <citation type="journal article" date="2023" name="G3 (Bethesda)">
        <title>Whole genome assemblies of Zophobas morio and Tenebrio molitor.</title>
        <authorList>
            <person name="Kaur S."/>
            <person name="Stinson S.A."/>
            <person name="diCenzo G.C."/>
        </authorList>
    </citation>
    <scope>NUCLEOTIDE SEQUENCE</scope>
    <source>
        <strain evidence="13">QUZm001</strain>
    </source>
</reference>
<dbReference type="GO" id="GO:0102965">
    <property type="term" value="F:alcohol-forming long-chain fatty acyl-CoA reductase activity"/>
    <property type="evidence" value="ECO:0007669"/>
    <property type="project" value="UniProtKB-EC"/>
</dbReference>
<protein>
    <recommendedName>
        <fullName evidence="10">Fatty acyl-CoA reductase</fullName>
        <ecNumber evidence="10">1.2.1.84</ecNumber>
    </recommendedName>
</protein>
<organism evidence="13 14">
    <name type="scientific">Zophobas morio</name>
    <dbReference type="NCBI Taxonomy" id="2755281"/>
    <lineage>
        <taxon>Eukaryota</taxon>
        <taxon>Metazoa</taxon>
        <taxon>Ecdysozoa</taxon>
        <taxon>Arthropoda</taxon>
        <taxon>Hexapoda</taxon>
        <taxon>Insecta</taxon>
        <taxon>Pterygota</taxon>
        <taxon>Neoptera</taxon>
        <taxon>Endopterygota</taxon>
        <taxon>Coleoptera</taxon>
        <taxon>Polyphaga</taxon>
        <taxon>Cucujiformia</taxon>
        <taxon>Tenebrionidae</taxon>
        <taxon>Zophobas</taxon>
    </lineage>
</organism>
<dbReference type="GO" id="GO:0016020">
    <property type="term" value="C:membrane"/>
    <property type="evidence" value="ECO:0007669"/>
    <property type="project" value="UniProtKB-SubCell"/>
</dbReference>
<evidence type="ECO:0000256" key="3">
    <source>
        <dbReference type="ARBA" id="ARBA00022516"/>
    </source>
</evidence>
<comment type="subcellular location">
    <subcellularLocation>
        <location evidence="1">Membrane</location>
        <topology evidence="1">Multi-pass membrane protein</topology>
    </subcellularLocation>
</comment>
<evidence type="ECO:0000256" key="9">
    <source>
        <dbReference type="ARBA" id="ARBA00052530"/>
    </source>
</evidence>
<keyword evidence="8 10" id="KW-0472">Membrane</keyword>
<evidence type="ECO:0000256" key="6">
    <source>
        <dbReference type="ARBA" id="ARBA00022989"/>
    </source>
</evidence>
<evidence type="ECO:0000259" key="12">
    <source>
        <dbReference type="Pfam" id="PF07993"/>
    </source>
</evidence>
<dbReference type="CDD" id="cd09071">
    <property type="entry name" value="FAR_C"/>
    <property type="match status" value="1"/>
</dbReference>
<comment type="function">
    <text evidence="10">Catalyzes the reduction of fatty acyl-CoA to fatty alcohols.</text>
</comment>
<evidence type="ECO:0000313" key="13">
    <source>
        <dbReference type="EMBL" id="KAJ3651404.1"/>
    </source>
</evidence>
<keyword evidence="14" id="KW-1185">Reference proteome</keyword>
<evidence type="ECO:0000256" key="2">
    <source>
        <dbReference type="ARBA" id="ARBA00005928"/>
    </source>
</evidence>
<comment type="similarity">
    <text evidence="2 10">Belongs to the fatty acyl-CoA reductase family.</text>
</comment>
<keyword evidence="5 10" id="KW-0521">NADP</keyword>
<evidence type="ECO:0000256" key="7">
    <source>
        <dbReference type="ARBA" id="ARBA00023098"/>
    </source>
</evidence>
<keyword evidence="3 10" id="KW-0444">Lipid biosynthesis</keyword>
<keyword evidence="4 10" id="KW-0812">Transmembrane</keyword>
<dbReference type="InterPro" id="IPR013120">
    <property type="entry name" value="FAR_NAD-bd"/>
</dbReference>
<dbReference type="InterPro" id="IPR026055">
    <property type="entry name" value="FAR"/>
</dbReference>
<keyword evidence="6 10" id="KW-1133">Transmembrane helix</keyword>
<comment type="catalytic activity">
    <reaction evidence="9 10">
        <text>a long-chain fatty acyl-CoA + 2 NADPH + 2 H(+) = a long-chain primary fatty alcohol + 2 NADP(+) + CoA</text>
        <dbReference type="Rhea" id="RHEA:52716"/>
        <dbReference type="ChEBI" id="CHEBI:15378"/>
        <dbReference type="ChEBI" id="CHEBI:57287"/>
        <dbReference type="ChEBI" id="CHEBI:57783"/>
        <dbReference type="ChEBI" id="CHEBI:58349"/>
        <dbReference type="ChEBI" id="CHEBI:77396"/>
        <dbReference type="ChEBI" id="CHEBI:83139"/>
        <dbReference type="EC" id="1.2.1.84"/>
    </reaction>
</comment>
<dbReference type="AlphaFoldDB" id="A0AA38IC99"/>
<evidence type="ECO:0000259" key="11">
    <source>
        <dbReference type="Pfam" id="PF03015"/>
    </source>
</evidence>
<dbReference type="SUPFAM" id="SSF51735">
    <property type="entry name" value="NAD(P)-binding Rossmann-fold domains"/>
    <property type="match status" value="1"/>
</dbReference>
<dbReference type="PANTHER" id="PTHR11011">
    <property type="entry name" value="MALE STERILITY PROTEIN 2-RELATED"/>
    <property type="match status" value="1"/>
</dbReference>
<evidence type="ECO:0000256" key="1">
    <source>
        <dbReference type="ARBA" id="ARBA00004141"/>
    </source>
</evidence>
<proteinExistence type="inferred from homology"/>
<feature type="domain" description="Thioester reductase (TE)" evidence="12">
    <location>
        <begin position="18"/>
        <end position="286"/>
    </location>
</feature>
<dbReference type="PANTHER" id="PTHR11011:SF60">
    <property type="entry name" value="FATTY ACYL-COA REDUCTASE-RELATED"/>
    <property type="match status" value="1"/>
</dbReference>
<dbReference type="CDD" id="cd05236">
    <property type="entry name" value="FAR-N_SDR_e"/>
    <property type="match status" value="1"/>
</dbReference>
<dbReference type="EC" id="1.2.1.84" evidence="10"/>
<evidence type="ECO:0000256" key="10">
    <source>
        <dbReference type="RuleBase" id="RU363097"/>
    </source>
</evidence>
<keyword evidence="7 10" id="KW-0443">Lipid metabolism</keyword>
<dbReference type="EMBL" id="JALNTZ010000005">
    <property type="protein sequence ID" value="KAJ3651404.1"/>
    <property type="molecule type" value="Genomic_DNA"/>
</dbReference>
<dbReference type="GO" id="GO:0080019">
    <property type="term" value="F:alcohol-forming very long-chain fatty acyl-CoA reductase activity"/>
    <property type="evidence" value="ECO:0007669"/>
    <property type="project" value="InterPro"/>
</dbReference>
<keyword evidence="10" id="KW-0560">Oxidoreductase</keyword>
<evidence type="ECO:0000313" key="14">
    <source>
        <dbReference type="Proteomes" id="UP001168821"/>
    </source>
</evidence>
<dbReference type="Pfam" id="PF07993">
    <property type="entry name" value="NAD_binding_4"/>
    <property type="match status" value="1"/>
</dbReference>
<dbReference type="GO" id="GO:0035336">
    <property type="term" value="P:long-chain fatty-acyl-CoA metabolic process"/>
    <property type="evidence" value="ECO:0007669"/>
    <property type="project" value="TreeGrafter"/>
</dbReference>
<evidence type="ECO:0000256" key="5">
    <source>
        <dbReference type="ARBA" id="ARBA00022857"/>
    </source>
</evidence>
<dbReference type="GO" id="GO:0005777">
    <property type="term" value="C:peroxisome"/>
    <property type="evidence" value="ECO:0007669"/>
    <property type="project" value="TreeGrafter"/>
</dbReference>
<name>A0AA38IC99_9CUCU</name>
<evidence type="ECO:0000256" key="8">
    <source>
        <dbReference type="ARBA" id="ARBA00023136"/>
    </source>
</evidence>
<sequence length="489" mass="56265">MSSNSQIRHFFKNQTIFITGGSGFLGKVLLEKLLRECEEIKKIYVLMRSKKNKTPTQRFSELFNYACFDVLKSKDENLLRKVFLINGDCLQPRLGLSEQDANILVQEVTCVIHAAANVKFDQPVKEVACNVRATRDLLELAKKMTNLKVFVFVSTAYSNCVHADIKEQFYEPPMKAKQLLQLVDALDDDTLKAITPQLLKTWPNTYVFGKSIAEDLINTIGKDLPITVVRPAIIISSISEPRIGWHDNFYGIIGVCMGTSLGIIRVINLKKNGIAPLVPVDYVSNCVLAAAWQRGTCDVTTIYNFVGHKNNQITWGRFIKNSEANYLECALRKAVWHFSLTTVENKVWYKICTFFLHTLPAYIADFVLVCLGKPALVVKNYGRLDRLLSAVLYFCTGSWNFEDHNVMELWNAMTDEDKTLFCFNMERVDHDIYIRNSVIGTRLYLFKETRENSKRTKLKLKMFFVAHYTLLAFLWYILYKFVMFLIELF</sequence>
<dbReference type="Gene3D" id="3.40.50.720">
    <property type="entry name" value="NAD(P)-binding Rossmann-like Domain"/>
    <property type="match status" value="1"/>
</dbReference>
<comment type="caution">
    <text evidence="13">The sequence shown here is derived from an EMBL/GenBank/DDBJ whole genome shotgun (WGS) entry which is preliminary data.</text>
</comment>
<evidence type="ECO:0000256" key="4">
    <source>
        <dbReference type="ARBA" id="ARBA00022692"/>
    </source>
</evidence>
<dbReference type="FunFam" id="3.40.50.720:FF:000143">
    <property type="entry name" value="Fatty acyl-CoA reductase"/>
    <property type="match status" value="1"/>
</dbReference>
<feature type="domain" description="Fatty acyl-CoA reductase C-terminal" evidence="11">
    <location>
        <begin position="356"/>
        <end position="448"/>
    </location>
</feature>